<dbReference type="InterPro" id="IPR036138">
    <property type="entry name" value="PBP_dimer_sf"/>
</dbReference>
<dbReference type="GO" id="GO:0071555">
    <property type="term" value="P:cell wall organization"/>
    <property type="evidence" value="ECO:0007669"/>
    <property type="project" value="UniProtKB-KW"/>
</dbReference>
<dbReference type="Pfam" id="PF03717">
    <property type="entry name" value="PBP_dimer"/>
    <property type="match status" value="1"/>
</dbReference>
<keyword evidence="4" id="KW-1003">Cell membrane</keyword>
<dbReference type="InterPro" id="IPR050515">
    <property type="entry name" value="Beta-lactam/transpept"/>
</dbReference>
<evidence type="ECO:0000256" key="1">
    <source>
        <dbReference type="ARBA" id="ARBA00004167"/>
    </source>
</evidence>
<evidence type="ECO:0000256" key="6">
    <source>
        <dbReference type="ARBA" id="ARBA00022670"/>
    </source>
</evidence>
<reference evidence="18 19" key="1">
    <citation type="submission" date="2016-10" db="EMBL/GenBank/DDBJ databases">
        <title>Genome sequence of Streptomyces gilvigriseus MUSC 26.</title>
        <authorList>
            <person name="Lee L.-H."/>
            <person name="Ser H.-L."/>
        </authorList>
    </citation>
    <scope>NUCLEOTIDE SEQUENCE [LARGE SCALE GENOMIC DNA]</scope>
    <source>
        <strain evidence="18 19">MUSC 26</strain>
    </source>
</reference>
<keyword evidence="11 15" id="KW-1133">Transmembrane helix</keyword>
<keyword evidence="5" id="KW-0997">Cell inner membrane</keyword>
<keyword evidence="19" id="KW-1185">Reference proteome</keyword>
<dbReference type="NCBIfam" id="TIGR03423">
    <property type="entry name" value="pbp2_mrdA"/>
    <property type="match status" value="1"/>
</dbReference>
<name>A0A1J7BW90_9ACTN</name>
<dbReference type="GO" id="GO:0008658">
    <property type="term" value="F:penicillin binding"/>
    <property type="evidence" value="ECO:0007669"/>
    <property type="project" value="InterPro"/>
</dbReference>
<proteinExistence type="inferred from homology"/>
<evidence type="ECO:0000256" key="3">
    <source>
        <dbReference type="ARBA" id="ARBA00007171"/>
    </source>
</evidence>
<dbReference type="SUPFAM" id="SSF56601">
    <property type="entry name" value="beta-lactamase/transpeptidase-like"/>
    <property type="match status" value="1"/>
</dbReference>
<feature type="region of interest" description="Disordered" evidence="14">
    <location>
        <begin position="189"/>
        <end position="216"/>
    </location>
</feature>
<keyword evidence="6" id="KW-0645">Protease</keyword>
<dbReference type="InterPro" id="IPR005311">
    <property type="entry name" value="PBP_dimer"/>
</dbReference>
<keyword evidence="10" id="KW-0573">Peptidoglycan synthesis</keyword>
<evidence type="ECO:0000256" key="14">
    <source>
        <dbReference type="SAM" id="MobiDB-lite"/>
    </source>
</evidence>
<dbReference type="InterPro" id="IPR017790">
    <property type="entry name" value="Penicillin-binding_protein_2"/>
</dbReference>
<feature type="compositionally biased region" description="Low complexity" evidence="14">
    <location>
        <begin position="726"/>
        <end position="740"/>
    </location>
</feature>
<dbReference type="GO" id="GO:0071972">
    <property type="term" value="F:peptidoglycan L,D-transpeptidase activity"/>
    <property type="evidence" value="ECO:0007669"/>
    <property type="project" value="TreeGrafter"/>
</dbReference>
<feature type="domain" description="Penicillin-binding protein dimerisation" evidence="17">
    <location>
        <begin position="60"/>
        <end position="245"/>
    </location>
</feature>
<evidence type="ECO:0000256" key="8">
    <source>
        <dbReference type="ARBA" id="ARBA00022801"/>
    </source>
</evidence>
<keyword evidence="9" id="KW-0133">Cell shape</keyword>
<keyword evidence="8" id="KW-0378">Hydrolase</keyword>
<dbReference type="PANTHER" id="PTHR30627">
    <property type="entry name" value="PEPTIDOGLYCAN D,D-TRANSPEPTIDASE"/>
    <property type="match status" value="1"/>
</dbReference>
<dbReference type="EMBL" id="MLCF01000043">
    <property type="protein sequence ID" value="OIV37737.1"/>
    <property type="molecule type" value="Genomic_DNA"/>
</dbReference>
<dbReference type="GO" id="GO:0006508">
    <property type="term" value="P:proteolysis"/>
    <property type="evidence" value="ECO:0007669"/>
    <property type="project" value="UniProtKB-KW"/>
</dbReference>
<dbReference type="RefSeq" id="WP_071656238.1">
    <property type="nucleotide sequence ID" value="NZ_MLCF01000043.1"/>
</dbReference>
<evidence type="ECO:0000256" key="7">
    <source>
        <dbReference type="ARBA" id="ARBA00022692"/>
    </source>
</evidence>
<dbReference type="Gene3D" id="3.40.710.10">
    <property type="entry name" value="DD-peptidase/beta-lactamase superfamily"/>
    <property type="match status" value="1"/>
</dbReference>
<dbReference type="PANTHER" id="PTHR30627:SF2">
    <property type="entry name" value="PEPTIDOGLYCAN D,D-TRANSPEPTIDASE MRDA"/>
    <property type="match status" value="1"/>
</dbReference>
<evidence type="ECO:0000256" key="5">
    <source>
        <dbReference type="ARBA" id="ARBA00022519"/>
    </source>
</evidence>
<comment type="similarity">
    <text evidence="3">Belongs to the transpeptidase family.</text>
</comment>
<keyword evidence="13" id="KW-0961">Cell wall biogenesis/degradation</keyword>
<accession>A0A1J7BW90</accession>
<evidence type="ECO:0000256" key="10">
    <source>
        <dbReference type="ARBA" id="ARBA00022984"/>
    </source>
</evidence>
<feature type="transmembrane region" description="Helical" evidence="15">
    <location>
        <begin position="17"/>
        <end position="37"/>
    </location>
</feature>
<evidence type="ECO:0000256" key="9">
    <source>
        <dbReference type="ARBA" id="ARBA00022960"/>
    </source>
</evidence>
<dbReference type="GO" id="GO:0008360">
    <property type="term" value="P:regulation of cell shape"/>
    <property type="evidence" value="ECO:0007669"/>
    <property type="project" value="UniProtKB-KW"/>
</dbReference>
<sequence>MSNIPETGRTPRVTLRLIVVQIVALSLLVTLGGRLWYLQIREGDHYTEAASSNHIRQIVTPAVRGSILDTNGVAMADNNTALVVSVSRTDLLREKDGGKAVLTRLAGVLGTSYKDVADKVRLCDAKTPQPCWKGSPYQPIPVTDKATTRQALQIAERREDFPGVTAEPTAVRTYESPDGVQPAQFLGYTGPVTDNELQQSKNSKHPFQPSDSVGRSGLEAQYDSALRGGTGVDKLEVDNLGRVVGSAGKTPAAPGDSVVTSIDARVQAVLQKQLEDALKRARTQVDPTTHTRYKGDSGAAVVLDAHTGRVIAMASAPTYDPNVWVGGISQAEYAKLTGKDSDYPLLNRVIQGTSAPGSTFKVISTSAALAAGFNKNSTYPCPSGISIGGQTLHNDDSESYGDITLPRALEVSCNTFFAGLSYAQWQKDGGIKPHKHPNDWFMKRAAAYGLGKKTGIDLPSETGGTIAGRQWKQQTYDRMKSYWCKQAKTGNPSDYVTRIAKEDCVDGYQWRPGDAMNFAIGQGDTAVTPLQMARIYAAVFNGGTLWEPQLGKAIVSADGKTVEKLAPKVASHLPDSQSTLSFMQQALVGVSREGTAAPVYAGFPLNKIPIGSKTGTAQVYGKQATSWFASASKDFAVVMTVSQGGYGFATSGFSVRKVYDALYGVQKDGSVDDKKALMPHGEPSTLPDVKHDGTVDPPTDRSGPTTVSVAWHQPWLTPATRGGGAPATPATAPVRSAVAAARRRRRGGPGRPEDGR</sequence>
<keyword evidence="12 15" id="KW-0472">Membrane</keyword>
<dbReference type="Pfam" id="PF00905">
    <property type="entry name" value="Transpeptidase"/>
    <property type="match status" value="1"/>
</dbReference>
<gene>
    <name evidence="18" type="ORF">BIV57_09165</name>
</gene>
<evidence type="ECO:0000256" key="4">
    <source>
        <dbReference type="ARBA" id="ARBA00022475"/>
    </source>
</evidence>
<dbReference type="GO" id="GO:0009252">
    <property type="term" value="P:peptidoglycan biosynthetic process"/>
    <property type="evidence" value="ECO:0007669"/>
    <property type="project" value="UniProtKB-KW"/>
</dbReference>
<dbReference type="GO" id="GO:0005886">
    <property type="term" value="C:plasma membrane"/>
    <property type="evidence" value="ECO:0007669"/>
    <property type="project" value="UniProtKB-SubCell"/>
</dbReference>
<evidence type="ECO:0000313" key="18">
    <source>
        <dbReference type="EMBL" id="OIV37737.1"/>
    </source>
</evidence>
<protein>
    <submittedName>
        <fullName evidence="18">Penicillin-binding protein 2</fullName>
    </submittedName>
</protein>
<dbReference type="AlphaFoldDB" id="A0A1J7BW90"/>
<dbReference type="Proteomes" id="UP000243342">
    <property type="component" value="Unassembled WGS sequence"/>
</dbReference>
<evidence type="ECO:0000256" key="15">
    <source>
        <dbReference type="SAM" id="Phobius"/>
    </source>
</evidence>
<evidence type="ECO:0000256" key="12">
    <source>
        <dbReference type="ARBA" id="ARBA00023136"/>
    </source>
</evidence>
<evidence type="ECO:0000256" key="13">
    <source>
        <dbReference type="ARBA" id="ARBA00023316"/>
    </source>
</evidence>
<evidence type="ECO:0000259" key="16">
    <source>
        <dbReference type="Pfam" id="PF00905"/>
    </source>
</evidence>
<keyword evidence="7 15" id="KW-0812">Transmembrane</keyword>
<dbReference type="OrthoDB" id="9766847at2"/>
<organism evidence="18 19">
    <name type="scientific">Mangrovactinospora gilvigrisea</name>
    <dbReference type="NCBI Taxonomy" id="1428644"/>
    <lineage>
        <taxon>Bacteria</taxon>
        <taxon>Bacillati</taxon>
        <taxon>Actinomycetota</taxon>
        <taxon>Actinomycetes</taxon>
        <taxon>Kitasatosporales</taxon>
        <taxon>Streptomycetaceae</taxon>
        <taxon>Mangrovactinospora</taxon>
    </lineage>
</organism>
<feature type="domain" description="Penicillin-binding protein transpeptidase" evidence="16">
    <location>
        <begin position="298"/>
        <end position="652"/>
    </location>
</feature>
<feature type="region of interest" description="Disordered" evidence="14">
    <location>
        <begin position="671"/>
        <end position="756"/>
    </location>
</feature>
<evidence type="ECO:0000313" key="19">
    <source>
        <dbReference type="Proteomes" id="UP000243342"/>
    </source>
</evidence>
<dbReference type="InterPro" id="IPR001460">
    <property type="entry name" value="PCN-bd_Tpept"/>
</dbReference>
<evidence type="ECO:0000259" key="17">
    <source>
        <dbReference type="Pfam" id="PF03717"/>
    </source>
</evidence>
<dbReference type="SUPFAM" id="SSF56519">
    <property type="entry name" value="Penicillin binding protein dimerisation domain"/>
    <property type="match status" value="1"/>
</dbReference>
<dbReference type="GO" id="GO:0009002">
    <property type="term" value="F:serine-type D-Ala-D-Ala carboxypeptidase activity"/>
    <property type="evidence" value="ECO:0007669"/>
    <property type="project" value="InterPro"/>
</dbReference>
<comment type="subcellular location">
    <subcellularLocation>
        <location evidence="2">Cell membrane</location>
    </subcellularLocation>
    <subcellularLocation>
        <location evidence="1">Membrane</location>
        <topology evidence="1">Single-pass membrane protein</topology>
    </subcellularLocation>
</comment>
<dbReference type="Gene3D" id="3.90.1310.10">
    <property type="entry name" value="Penicillin-binding protein 2a (Domain 2)"/>
    <property type="match status" value="1"/>
</dbReference>
<dbReference type="InterPro" id="IPR012338">
    <property type="entry name" value="Beta-lactam/transpept-like"/>
</dbReference>
<dbReference type="STRING" id="1428644.BIV57_09165"/>
<evidence type="ECO:0000256" key="2">
    <source>
        <dbReference type="ARBA" id="ARBA00004236"/>
    </source>
</evidence>
<evidence type="ECO:0000256" key="11">
    <source>
        <dbReference type="ARBA" id="ARBA00022989"/>
    </source>
</evidence>
<comment type="caution">
    <text evidence="18">The sequence shown here is derived from an EMBL/GenBank/DDBJ whole genome shotgun (WGS) entry which is preliminary data.</text>
</comment>